<comment type="caution">
    <text evidence="1">The sequence shown here is derived from an EMBL/GenBank/DDBJ whole genome shotgun (WGS) entry which is preliminary data.</text>
</comment>
<gene>
    <name evidence="1" type="ORF">MENTE1834_LOCUS8802</name>
</gene>
<protein>
    <submittedName>
        <fullName evidence="1">Uncharacterized protein</fullName>
    </submittedName>
</protein>
<evidence type="ECO:0000313" key="1">
    <source>
        <dbReference type="EMBL" id="CAK5035747.1"/>
    </source>
</evidence>
<reference evidence="1" key="1">
    <citation type="submission" date="2023-11" db="EMBL/GenBank/DDBJ databases">
        <authorList>
            <person name="Poullet M."/>
        </authorList>
    </citation>
    <scope>NUCLEOTIDE SEQUENCE</scope>
    <source>
        <strain evidence="1">E1834</strain>
    </source>
</reference>
<evidence type="ECO:0000313" key="2">
    <source>
        <dbReference type="Proteomes" id="UP001497535"/>
    </source>
</evidence>
<name>A0ACB0Y8W2_MELEN</name>
<organism evidence="1 2">
    <name type="scientific">Meloidogyne enterolobii</name>
    <name type="common">Root-knot nematode worm</name>
    <name type="synonym">Meloidogyne mayaguensis</name>
    <dbReference type="NCBI Taxonomy" id="390850"/>
    <lineage>
        <taxon>Eukaryota</taxon>
        <taxon>Metazoa</taxon>
        <taxon>Ecdysozoa</taxon>
        <taxon>Nematoda</taxon>
        <taxon>Chromadorea</taxon>
        <taxon>Rhabditida</taxon>
        <taxon>Tylenchina</taxon>
        <taxon>Tylenchomorpha</taxon>
        <taxon>Tylenchoidea</taxon>
        <taxon>Meloidogynidae</taxon>
        <taxon>Meloidogyninae</taxon>
        <taxon>Meloidogyne</taxon>
    </lineage>
</organism>
<accession>A0ACB0Y8W2</accession>
<proteinExistence type="predicted"/>
<dbReference type="Proteomes" id="UP001497535">
    <property type="component" value="Unassembled WGS sequence"/>
</dbReference>
<sequence>MGEMREKSKADDVKENRNVWGCLGAVLNNRIGKVSDNFKKIFKFGLTVDAVLTLSSIDTQTSHNLYLRRVYISQSAASLFNRSLDVGSHWVGSAQAIPSI</sequence>
<keyword evidence="2" id="KW-1185">Reference proteome</keyword>
<dbReference type="EMBL" id="CAVMJV010000008">
    <property type="protein sequence ID" value="CAK5035747.1"/>
    <property type="molecule type" value="Genomic_DNA"/>
</dbReference>